<name>A0ABU3PJC0_9BURK</name>
<dbReference type="Proteomes" id="UP001246372">
    <property type="component" value="Unassembled WGS sequence"/>
</dbReference>
<comment type="caution">
    <text evidence="1">The sequence shown here is derived from an EMBL/GenBank/DDBJ whole genome shotgun (WGS) entry which is preliminary data.</text>
</comment>
<dbReference type="RefSeq" id="WP_315653132.1">
    <property type="nucleotide sequence ID" value="NZ_JAVXZY010000014.1"/>
</dbReference>
<keyword evidence="2" id="KW-1185">Reference proteome</keyword>
<protein>
    <recommendedName>
        <fullName evidence="3">Peptidase M48 domain-containing protein</fullName>
    </recommendedName>
</protein>
<organism evidence="1 2">
    <name type="scientific">Roseateles aquae</name>
    <dbReference type="NCBI Taxonomy" id="3077235"/>
    <lineage>
        <taxon>Bacteria</taxon>
        <taxon>Pseudomonadati</taxon>
        <taxon>Pseudomonadota</taxon>
        <taxon>Betaproteobacteria</taxon>
        <taxon>Burkholderiales</taxon>
        <taxon>Sphaerotilaceae</taxon>
        <taxon>Roseateles</taxon>
    </lineage>
</organism>
<evidence type="ECO:0000313" key="2">
    <source>
        <dbReference type="Proteomes" id="UP001246372"/>
    </source>
</evidence>
<evidence type="ECO:0000313" key="1">
    <source>
        <dbReference type="EMBL" id="MDT9002233.1"/>
    </source>
</evidence>
<reference evidence="1" key="1">
    <citation type="submission" date="2023-09" db="EMBL/GenBank/DDBJ databases">
        <title>Paucibacter sp. APW11 Genome sequencing and assembly.</title>
        <authorList>
            <person name="Kim I."/>
        </authorList>
    </citation>
    <scope>NUCLEOTIDE SEQUENCE</scope>
    <source>
        <strain evidence="1">APW11</strain>
    </source>
</reference>
<evidence type="ECO:0008006" key="3">
    <source>
        <dbReference type="Google" id="ProtNLM"/>
    </source>
</evidence>
<gene>
    <name evidence="1" type="ORF">RQP53_23335</name>
</gene>
<accession>A0ABU3PJC0</accession>
<proteinExistence type="predicted"/>
<dbReference type="EMBL" id="JAVXZY010000014">
    <property type="protein sequence ID" value="MDT9002233.1"/>
    <property type="molecule type" value="Genomic_DNA"/>
</dbReference>
<sequence>MASATLRHLVDLALPKPCEFGDENFAGDPLVREFCDRLAQAHDLNLHFFVAWACPPDVTIVRSAAGSAIIRSERLDTLLIEYFNLQSVHSKWSDDLAREVTTSAVLRWMSELLIGYRHSGLALLAQRLRPPLPGLRLTSPFRDQTLASVPELERVALQCACLAHEVGHILNPRRPGVTVDESVDGLPLAAHIAWGDQACGYSEETLSALQQHWRQHLNGPALLSEVEADLFAFSSVVEFLCNALSYTLEDSIRAALRAFEAQLFVCACKNTCSLLTTSVLRGTSKGDFVIEDYLVGAQYLARARALVRRAGIVWAIAEQPDASPGTRDFNSYVRRIDSMIVAVQPFTALAAETLTHHAHMLFEQAHFLSQQRDGAWLAAEIANLENSSDLRVELFEMLVAFGCPGSVNVVEYLRSMQMSAQAL</sequence>